<gene>
    <name evidence="4" type="ORF">CEP52_004941</name>
</gene>
<dbReference type="Proteomes" id="UP000287144">
    <property type="component" value="Unassembled WGS sequence"/>
</dbReference>
<protein>
    <recommendedName>
        <fullName evidence="3">Asteroid domain-containing protein</fullName>
    </recommendedName>
</protein>
<dbReference type="STRING" id="1325735.A0A428U0X1"/>
<dbReference type="AlphaFoldDB" id="A0A428U0X1"/>
<dbReference type="Pfam" id="PF12813">
    <property type="entry name" value="XPG_I_2"/>
    <property type="match status" value="1"/>
</dbReference>
<dbReference type="InterPro" id="IPR026832">
    <property type="entry name" value="Asteroid"/>
</dbReference>
<evidence type="ECO:0000256" key="2">
    <source>
        <dbReference type="SAM" id="MobiDB-lite"/>
    </source>
</evidence>
<proteinExistence type="inferred from homology"/>
<sequence length="575" mass="64038">MGIPQLISTLEPYAVHGALDNDRVVIDGPALAYHILHICNRYGIVQPSYQLLGDTTIAWLDALVSRGVSVEAIYFDGHLPRAKRLVRMERMVKSLNQLKASHSKDPPSGFSPAYLSTAKETPPTLFSSTQPLGKPFLPPSFHVPAIIDSLRFCHRYADLVHLVPGEADAYCAQRLSKSGGTVLTADSDLLVHDIGHGRVVFLRDIYLDGQSRLACASFSPAHIREKVKLSPASEIRRLAYERKRSPHHTLPQLLRDCAQPVVDTIGYTEFCHEYLDHETAPLPVSTAGGDIQIGSLDPRISELILQLGNQDIRANDPNDDMIFLPILLESPSRGSAWEQSTPIRQLAYTIARWIIPGPSSTIQEYRRVNTNVQKGRQVHMLPKEAAKTRAQDLTSLMSEVKAELEGDAIQAWQMLCLTLDISHCREEGKKSHALQILEQCSQQTTLKRISWDIIHFVAQLQAAYYSFRILKQIMSLSAAEETMPQLHSMLCSLPSLAEFPTIESTLEFLRNSGEAQSLKIITRLVPLPDADPEEQSKRASTPKKRKAVKQHGRDKKAGPGNTATRNLFDILSHDT</sequence>
<comment type="caution">
    <text evidence="4">The sequence shown here is derived from an EMBL/GenBank/DDBJ whole genome shotgun (WGS) entry which is preliminary data.</text>
</comment>
<name>A0A428U0X1_9HYPO</name>
<evidence type="ECO:0000259" key="3">
    <source>
        <dbReference type="Pfam" id="PF12813"/>
    </source>
</evidence>
<dbReference type="InterPro" id="IPR039436">
    <property type="entry name" value="Asteroid_dom"/>
</dbReference>
<feature type="region of interest" description="Disordered" evidence="2">
    <location>
        <begin position="529"/>
        <end position="575"/>
    </location>
</feature>
<accession>A0A428U0X1</accession>
<dbReference type="PANTHER" id="PTHR15665">
    <property type="entry name" value="ASTEROID PROTEIN"/>
    <property type="match status" value="1"/>
</dbReference>
<dbReference type="PANTHER" id="PTHR15665:SF1">
    <property type="entry name" value="PROTEIN ASTEROID HOMOLOG 1"/>
    <property type="match status" value="1"/>
</dbReference>
<comment type="similarity">
    <text evidence="1">Belongs to the asteroid family.</text>
</comment>
<evidence type="ECO:0000256" key="1">
    <source>
        <dbReference type="ARBA" id="ARBA00007398"/>
    </source>
</evidence>
<dbReference type="EMBL" id="NKCK01000037">
    <property type="protein sequence ID" value="RSM07939.1"/>
    <property type="molecule type" value="Genomic_DNA"/>
</dbReference>
<feature type="compositionally biased region" description="Basic residues" evidence="2">
    <location>
        <begin position="540"/>
        <end position="554"/>
    </location>
</feature>
<dbReference type="SUPFAM" id="SSF88723">
    <property type="entry name" value="PIN domain-like"/>
    <property type="match status" value="1"/>
</dbReference>
<organism evidence="4 5">
    <name type="scientific">Fusarium oligoseptatum</name>
    <dbReference type="NCBI Taxonomy" id="2604345"/>
    <lineage>
        <taxon>Eukaryota</taxon>
        <taxon>Fungi</taxon>
        <taxon>Dikarya</taxon>
        <taxon>Ascomycota</taxon>
        <taxon>Pezizomycotina</taxon>
        <taxon>Sordariomycetes</taxon>
        <taxon>Hypocreomycetidae</taxon>
        <taxon>Hypocreales</taxon>
        <taxon>Nectriaceae</taxon>
        <taxon>Fusarium</taxon>
        <taxon>Fusarium solani species complex</taxon>
    </lineage>
</organism>
<reference evidence="4 5" key="1">
    <citation type="submission" date="2017-06" db="EMBL/GenBank/DDBJ databases">
        <title>Comparative genomic analysis of Ambrosia Fusariam Clade fungi.</title>
        <authorList>
            <person name="Stajich J.E."/>
            <person name="Carrillo J."/>
            <person name="Kijimoto T."/>
            <person name="Eskalen A."/>
            <person name="O'Donnell K."/>
            <person name="Kasson M."/>
        </authorList>
    </citation>
    <scope>NUCLEOTIDE SEQUENCE [LARGE SCALE GENOMIC DNA]</scope>
    <source>
        <strain evidence="4 5">NRRL62579</strain>
    </source>
</reference>
<dbReference type="InterPro" id="IPR029060">
    <property type="entry name" value="PIN-like_dom_sf"/>
</dbReference>
<keyword evidence="5" id="KW-1185">Reference proteome</keyword>
<evidence type="ECO:0000313" key="5">
    <source>
        <dbReference type="Proteomes" id="UP000287144"/>
    </source>
</evidence>
<evidence type="ECO:0000313" key="4">
    <source>
        <dbReference type="EMBL" id="RSM07939.1"/>
    </source>
</evidence>
<dbReference type="Gene3D" id="3.40.50.1010">
    <property type="entry name" value="5'-nuclease"/>
    <property type="match status" value="1"/>
</dbReference>
<feature type="domain" description="Asteroid" evidence="3">
    <location>
        <begin position="139"/>
        <end position="373"/>
    </location>
</feature>